<dbReference type="SMART" id="SM00891">
    <property type="entry name" value="ERCC4"/>
    <property type="match status" value="1"/>
</dbReference>
<evidence type="ECO:0000256" key="2">
    <source>
        <dbReference type="ARBA" id="ARBA00004123"/>
    </source>
</evidence>
<evidence type="ECO:0000256" key="11">
    <source>
        <dbReference type="SAM" id="Coils"/>
    </source>
</evidence>
<dbReference type="SUPFAM" id="SSF53756">
    <property type="entry name" value="UDP-Glycosyltransferase/glycogen phosphorylase"/>
    <property type="match status" value="1"/>
</dbReference>
<feature type="compositionally biased region" description="Low complexity" evidence="12">
    <location>
        <begin position="529"/>
        <end position="543"/>
    </location>
</feature>
<keyword evidence="9" id="KW-0469">Meiosis</keyword>
<evidence type="ECO:0000256" key="5">
    <source>
        <dbReference type="ARBA" id="ARBA00022763"/>
    </source>
</evidence>
<keyword evidence="8" id="KW-0539">Nucleus</keyword>
<dbReference type="FunFam" id="1.10.150.670:FF:000004">
    <property type="entry name" value="Crossover junction endonuclease EME1"/>
    <property type="match status" value="1"/>
</dbReference>
<dbReference type="GO" id="GO:0061982">
    <property type="term" value="P:meiosis I cell cycle process"/>
    <property type="evidence" value="ECO:0007669"/>
    <property type="project" value="UniProtKB-ARBA"/>
</dbReference>
<evidence type="ECO:0000256" key="12">
    <source>
        <dbReference type="SAM" id="MobiDB-lite"/>
    </source>
</evidence>
<dbReference type="GO" id="GO:0003677">
    <property type="term" value="F:DNA binding"/>
    <property type="evidence" value="ECO:0007669"/>
    <property type="project" value="InterPro"/>
</dbReference>
<keyword evidence="4 14" id="KW-0808">Transferase</keyword>
<dbReference type="Proteomes" id="UP000192927">
    <property type="component" value="Unassembled WGS sequence"/>
</dbReference>
<evidence type="ECO:0000259" key="13">
    <source>
        <dbReference type="SMART" id="SM00891"/>
    </source>
</evidence>
<accession>A0A1W5DB70</accession>
<dbReference type="PANTHER" id="PTHR45918">
    <property type="entry name" value="ALPHA-1,3/1,6-MANNOSYLTRANSFERASE ALG2"/>
    <property type="match status" value="1"/>
</dbReference>
<dbReference type="GO" id="GO:0004378">
    <property type="term" value="F:GDP-Man:Man(1)GlcNAc(2)-PP-Dol alpha-1,3-mannosyltransferase activity"/>
    <property type="evidence" value="ECO:0007669"/>
    <property type="project" value="InterPro"/>
</dbReference>
<dbReference type="GO" id="GO:0006310">
    <property type="term" value="P:DNA recombination"/>
    <property type="evidence" value="ECO:0007669"/>
    <property type="project" value="UniProtKB-KW"/>
</dbReference>
<keyword evidence="11" id="KW-0175">Coiled coil</keyword>
<protein>
    <recommendedName>
        <fullName evidence="10">Asparagine-linked glycosylation protein 2</fullName>
    </recommendedName>
</protein>
<evidence type="ECO:0000256" key="1">
    <source>
        <dbReference type="ARBA" id="ARBA00003142"/>
    </source>
</evidence>
<comment type="subcellular location">
    <subcellularLocation>
        <location evidence="2">Nucleus</location>
    </subcellularLocation>
</comment>
<dbReference type="AlphaFoldDB" id="A0A1W5DB70"/>
<dbReference type="GO" id="GO:0004518">
    <property type="term" value="F:nuclease activity"/>
    <property type="evidence" value="ECO:0007669"/>
    <property type="project" value="InterPro"/>
</dbReference>
<evidence type="ECO:0000313" key="14">
    <source>
        <dbReference type="EMBL" id="SLM40230.1"/>
    </source>
</evidence>
<evidence type="ECO:0000256" key="3">
    <source>
        <dbReference type="ARBA" id="ARBA00022676"/>
    </source>
</evidence>
<dbReference type="Gene3D" id="3.40.50.2000">
    <property type="entry name" value="Glycogen Phosphorylase B"/>
    <property type="match status" value="2"/>
</dbReference>
<evidence type="ECO:0000256" key="7">
    <source>
        <dbReference type="ARBA" id="ARBA00023204"/>
    </source>
</evidence>
<evidence type="ECO:0000256" key="9">
    <source>
        <dbReference type="ARBA" id="ARBA00023254"/>
    </source>
</evidence>
<reference evidence="15" key="1">
    <citation type="submission" date="2017-03" db="EMBL/GenBank/DDBJ databases">
        <authorList>
            <person name="Sharma R."/>
            <person name="Thines M."/>
        </authorList>
    </citation>
    <scope>NUCLEOTIDE SEQUENCE [LARGE SCALE GENOMIC DNA]</scope>
</reference>
<evidence type="ECO:0000256" key="4">
    <source>
        <dbReference type="ARBA" id="ARBA00022679"/>
    </source>
</evidence>
<name>A0A1W5DB70_9LECA</name>
<dbReference type="InterPro" id="IPR047521">
    <property type="entry name" value="XPF_nuclease_EME1_ascomycetes"/>
</dbReference>
<keyword evidence="7" id="KW-0234">DNA repair</keyword>
<feature type="coiled-coil region" evidence="11">
    <location>
        <begin position="567"/>
        <end position="617"/>
    </location>
</feature>
<dbReference type="GO" id="GO:0006281">
    <property type="term" value="P:DNA repair"/>
    <property type="evidence" value="ECO:0007669"/>
    <property type="project" value="UniProtKB-KW"/>
</dbReference>
<sequence>MTARKNIIFFHPDLGIGGAERLVIDAAVGLQNRGHKVTVFTSHCDAAHCFDEARDGTLDVRVRGHTFFPPALFARFHILMAILRHYHLLVSVALTGEMARLRPEVFFVDQVAAGVPVLRKKDVGLAVRAFAGLGGEGREGVRLVIAGGYDNRVQENVSYHNELVSLAESLSLKTATAKNVVTALSIPSDIDVLFLLSVPAKLKSMLLNAARLVVYTPSNEHFGIVPLEAMLAGVPVLAANSGGPLETIVDGETGWLRPADDVEQWTELMRRVLFHFTEEHLRHMGEVGRKRVKEEFSETKMARGLDDEIEALVKAPRSFSDMPPHEIIDLSLSTDDEALPKPQHNAKGLGKVDAQFDDGFAQLSDEFDSNSHVDDVWADKPSKRRKLSPNPPVSDVLPTISRVVRIVKQGGSSKQPAAIKRHRKRYDDSDPIVFKSSATDAVIISRATKDSFKCLSSIYDGSDDEIYLPDNPAASTKPPKLTSHLSDRTIALLATLSGNGRPPARQRDSSGGSKKSSDKIITRDTISVSPSGKSRPSRPGQGPAHPDLWDADKPSKKVRLTGAEKDARAQEKERVKEAAKVQKLKEREEEQERKRLLKEEKAREKQLAADLAEVNKAKTDKKISTPEMIVDLPSSIEGKSVDTQIREFLKNLQVQATSYHSPLPSLIKWRRKVTATFNDELGRWEPIPETIQKEKHIMCILSAKEFVDLTSANPAEADGQDLEAHVLRVKSNFEDCVPVYLIEGLTAWMRKNKNTRNRAYQAAVLGQMDGAAATSQTTSKRKKPAAEYIDEDMIEDALLRLQVIHGCLIHHTAATAETAEWVANFTQHISTVPYRNKRMNMSTSFCMDVGQVKTGDDKDDTYVKMLQEIVRVTAPVAYGIAVKYPNVMSLVKGFRQEGPNALEDLKKSANKNGAFTESRIGPALSKRLYKVFMDTDPASTDI</sequence>
<dbReference type="GO" id="GO:0005634">
    <property type="term" value="C:nucleus"/>
    <property type="evidence" value="ECO:0007669"/>
    <property type="project" value="UniProtKB-SubCell"/>
</dbReference>
<dbReference type="InterPro" id="IPR042530">
    <property type="entry name" value="EME1/EME2_C"/>
</dbReference>
<proteinExistence type="predicted"/>
<keyword evidence="3 14" id="KW-0328">Glycosyltransferase</keyword>
<evidence type="ECO:0000256" key="6">
    <source>
        <dbReference type="ARBA" id="ARBA00023172"/>
    </source>
</evidence>
<dbReference type="CDD" id="cd20085">
    <property type="entry name" value="XPF_nuclease_Mms4"/>
    <property type="match status" value="1"/>
</dbReference>
<organism evidence="14 15">
    <name type="scientific">Lasallia pustulata</name>
    <dbReference type="NCBI Taxonomy" id="136370"/>
    <lineage>
        <taxon>Eukaryota</taxon>
        <taxon>Fungi</taxon>
        <taxon>Dikarya</taxon>
        <taxon>Ascomycota</taxon>
        <taxon>Pezizomycotina</taxon>
        <taxon>Lecanoromycetes</taxon>
        <taxon>OSLEUM clade</taxon>
        <taxon>Umbilicariomycetidae</taxon>
        <taxon>Umbilicariales</taxon>
        <taxon>Umbilicariaceae</taxon>
        <taxon>Lasallia</taxon>
    </lineage>
</organism>
<comment type="function">
    <text evidence="1">Mannosylates Man(2)GlcNAc(2)-dolichol diphosphate and Man(1)GlcNAc(2)-dolichol diphosphate to form Man(3)GlcNAc(2)-dolichol diphosphate.</text>
</comment>
<evidence type="ECO:0000256" key="8">
    <source>
        <dbReference type="ARBA" id="ARBA00023242"/>
    </source>
</evidence>
<dbReference type="InterPro" id="IPR001296">
    <property type="entry name" value="Glyco_trans_1"/>
</dbReference>
<dbReference type="Pfam" id="PF02732">
    <property type="entry name" value="ERCC4"/>
    <property type="match status" value="1"/>
</dbReference>
<keyword evidence="6" id="KW-0233">DNA recombination</keyword>
<keyword evidence="15" id="KW-1185">Reference proteome</keyword>
<dbReference type="InterPro" id="IPR027054">
    <property type="entry name" value="ALG2"/>
</dbReference>
<dbReference type="GO" id="GO:0012505">
    <property type="term" value="C:endomembrane system"/>
    <property type="evidence" value="ECO:0007669"/>
    <property type="project" value="TreeGrafter"/>
</dbReference>
<dbReference type="Gene3D" id="3.40.50.10130">
    <property type="match status" value="1"/>
</dbReference>
<evidence type="ECO:0000256" key="10">
    <source>
        <dbReference type="ARBA" id="ARBA00030746"/>
    </source>
</evidence>
<feature type="region of interest" description="Disordered" evidence="12">
    <location>
        <begin position="494"/>
        <end position="555"/>
    </location>
</feature>
<dbReference type="Pfam" id="PF00534">
    <property type="entry name" value="Glycos_transf_1"/>
    <property type="match status" value="1"/>
</dbReference>
<dbReference type="InterPro" id="IPR006166">
    <property type="entry name" value="ERCC4_domain"/>
</dbReference>
<feature type="domain" description="ERCC4" evidence="13">
    <location>
        <begin position="627"/>
        <end position="895"/>
    </location>
</feature>
<keyword evidence="5" id="KW-0227">DNA damage</keyword>
<dbReference type="Gene3D" id="1.10.150.670">
    <property type="entry name" value="Crossover junction endonuclease EME1, DNA-binding domain"/>
    <property type="match status" value="1"/>
</dbReference>
<dbReference type="PANTHER" id="PTHR45918:SF1">
    <property type="entry name" value="ALPHA-1,3_1,6-MANNOSYLTRANSFERASE ALG2"/>
    <property type="match status" value="1"/>
</dbReference>
<evidence type="ECO:0000313" key="15">
    <source>
        <dbReference type="Proteomes" id="UP000192927"/>
    </source>
</evidence>
<dbReference type="EMBL" id="FWEW01003658">
    <property type="protein sequence ID" value="SLM40230.1"/>
    <property type="molecule type" value="Genomic_DNA"/>
</dbReference>